<protein>
    <submittedName>
        <fullName evidence="8">LAMI_0H18712g1_1</fullName>
    </submittedName>
</protein>
<keyword evidence="3 6" id="KW-0863">Zinc-finger</keyword>
<dbReference type="EMBL" id="LT598468">
    <property type="protein sequence ID" value="SCV04741.1"/>
    <property type="molecule type" value="Genomic_DNA"/>
</dbReference>
<dbReference type="PROSITE" id="PS50103">
    <property type="entry name" value="ZF_C3H1"/>
    <property type="match status" value="1"/>
</dbReference>
<dbReference type="SUPFAM" id="SSF90229">
    <property type="entry name" value="CCCH zinc finger"/>
    <property type="match status" value="1"/>
</dbReference>
<dbReference type="OrthoDB" id="20729at2759"/>
<dbReference type="PANTHER" id="PTHR46527:SF1">
    <property type="entry name" value="NUCLEOPORIN NUP42"/>
    <property type="match status" value="1"/>
</dbReference>
<evidence type="ECO:0000256" key="1">
    <source>
        <dbReference type="ARBA" id="ARBA00004123"/>
    </source>
</evidence>
<dbReference type="STRING" id="1230905.A0A1G4KJL7"/>
<dbReference type="GO" id="GO:0005634">
    <property type="term" value="C:nucleus"/>
    <property type="evidence" value="ECO:0007669"/>
    <property type="project" value="UniProtKB-SubCell"/>
</dbReference>
<keyword evidence="4 6" id="KW-0862">Zinc</keyword>
<keyword evidence="2 6" id="KW-0479">Metal-binding</keyword>
<dbReference type="GO" id="GO:0008270">
    <property type="term" value="F:zinc ion binding"/>
    <property type="evidence" value="ECO:0007669"/>
    <property type="project" value="UniProtKB-KW"/>
</dbReference>
<dbReference type="PANTHER" id="PTHR46527">
    <property type="entry name" value="NUCLEOPORIN-LIKE PROTEIN 2"/>
    <property type="match status" value="1"/>
</dbReference>
<reference evidence="9" key="1">
    <citation type="submission" date="2016-03" db="EMBL/GenBank/DDBJ databases">
        <authorList>
            <person name="Devillers H."/>
        </authorList>
    </citation>
    <scope>NUCLEOTIDE SEQUENCE [LARGE SCALE GENOMIC DNA]</scope>
</reference>
<name>A0A1G4KJL7_9SACH</name>
<accession>A0A1G4KJL7</accession>
<dbReference type="InterPro" id="IPR000571">
    <property type="entry name" value="Znf_CCCH"/>
</dbReference>
<gene>
    <name evidence="8" type="ORF">LAMI_0H18712G</name>
</gene>
<evidence type="ECO:0000313" key="9">
    <source>
        <dbReference type="Proteomes" id="UP000191024"/>
    </source>
</evidence>
<dbReference type="AlphaFoldDB" id="A0A1G4KJL7"/>
<dbReference type="SMART" id="SM00356">
    <property type="entry name" value="ZnF_C3H1"/>
    <property type="match status" value="1"/>
</dbReference>
<evidence type="ECO:0000313" key="8">
    <source>
        <dbReference type="EMBL" id="SCV04741.1"/>
    </source>
</evidence>
<evidence type="ECO:0000259" key="7">
    <source>
        <dbReference type="PROSITE" id="PS50103"/>
    </source>
</evidence>
<dbReference type="Pfam" id="PF00642">
    <property type="entry name" value="zf-CCCH"/>
    <property type="match status" value="1"/>
</dbReference>
<evidence type="ECO:0000256" key="6">
    <source>
        <dbReference type="PROSITE-ProRule" id="PRU00723"/>
    </source>
</evidence>
<evidence type="ECO:0000256" key="3">
    <source>
        <dbReference type="ARBA" id="ARBA00022771"/>
    </source>
</evidence>
<evidence type="ECO:0000256" key="5">
    <source>
        <dbReference type="ARBA" id="ARBA00023242"/>
    </source>
</evidence>
<dbReference type="InterPro" id="IPR036855">
    <property type="entry name" value="Znf_CCCH_sf"/>
</dbReference>
<feature type="domain" description="C3H1-type" evidence="7">
    <location>
        <begin position="5"/>
        <end position="32"/>
    </location>
</feature>
<dbReference type="InterPro" id="IPR051767">
    <property type="entry name" value="Nucleoporin_NUP42"/>
</dbReference>
<evidence type="ECO:0000256" key="2">
    <source>
        <dbReference type="ARBA" id="ARBA00022723"/>
    </source>
</evidence>
<keyword evidence="5" id="KW-0539">Nucleus</keyword>
<evidence type="ECO:0000256" key="4">
    <source>
        <dbReference type="ARBA" id="ARBA00022833"/>
    </source>
</evidence>
<feature type="zinc finger region" description="C3H1-type" evidence="6">
    <location>
        <begin position="5"/>
        <end position="32"/>
    </location>
</feature>
<proteinExistence type="predicted"/>
<comment type="subcellular location">
    <subcellularLocation>
        <location evidence="1">Nucleus</location>
    </subcellularLocation>
</comment>
<dbReference type="Proteomes" id="UP000191024">
    <property type="component" value="Chromosome H"/>
</dbReference>
<organism evidence="8 9">
    <name type="scientific">Lachancea mirantina</name>
    <dbReference type="NCBI Taxonomy" id="1230905"/>
    <lineage>
        <taxon>Eukaryota</taxon>
        <taxon>Fungi</taxon>
        <taxon>Dikarya</taxon>
        <taxon>Ascomycota</taxon>
        <taxon>Saccharomycotina</taxon>
        <taxon>Saccharomycetes</taxon>
        <taxon>Saccharomycetales</taxon>
        <taxon>Saccharomycetaceae</taxon>
        <taxon>Lachancea</taxon>
    </lineage>
</organism>
<sequence length="491" mass="51852">MSYNNRSRVPCKYFQQGKCNKGNSCKFAHVYTNANGDTNNLSNGERYRSFINANSLVKLSQEIKDDIDAAPSMQSRPLMSSYSLANPCSSNLISGRDLSPEECRFQYMKACQENQLPAYEAQMRARDADLRMCLDVIKKDPRKAARYLQLATQKKKETGNSGMKDFIEQPLDLTGAAYKNTVSTFGMNPINQNAFASNILQSSPFGTQSNSAFTAPSTSNQMFGSSGFASSGTSAPSASISNTGSAFGHPQFGASPFGTGFRQAASNSGVPQTFTNSAFAGSTGAFGKPSFGAGSSTAISPFASVGSTANGISTNSPFGQSNFSKGDNPSPFGAVTRPADKSNASTLFGSSPFSGLGLKAETNTETFGTSTQPLSSPFTQKPNARSPFGTLDSFGAQATTQTDGSTNVPSPFSTASAPAQNVTLGWPTNGQATSGFAGSQTTNAIETLNQGISLKMLEERDLPPEVIAEFRNQRFILGKVPDVPPPQTLIT</sequence>
<dbReference type="Gene3D" id="1.20.120.1350">
    <property type="entry name" value="Pneumovirus matrix protein 2 (M2), zinc-binding domain"/>
    <property type="match status" value="1"/>
</dbReference>
<keyword evidence="9" id="KW-1185">Reference proteome</keyword>